<dbReference type="PANTHER" id="PTHR10000">
    <property type="entry name" value="PHOSPHOSERINE PHOSPHATASE"/>
    <property type="match status" value="1"/>
</dbReference>
<evidence type="ECO:0000313" key="2">
    <source>
        <dbReference type="Proteomes" id="UP001141183"/>
    </source>
</evidence>
<keyword evidence="1" id="KW-0378">Hydrolase</keyword>
<dbReference type="GO" id="GO:0000287">
    <property type="term" value="F:magnesium ion binding"/>
    <property type="evidence" value="ECO:0007669"/>
    <property type="project" value="TreeGrafter"/>
</dbReference>
<dbReference type="PANTHER" id="PTHR10000:SF8">
    <property type="entry name" value="HAD SUPERFAMILY HYDROLASE-LIKE, TYPE 3"/>
    <property type="match status" value="1"/>
</dbReference>
<sequence length="280" mass="30936">MNHNIKLICIDMDGTLLNSKHEISERNKEALKKANSLGVKIAITTGRLFCSARYYADLIGIDSPVIGSNGAYIKHKYDDIAILENPIPKNIAIEIYKIVKKHGLTVNFNSWDTLIREDEVPATHAYTIMNKDLPDDKKVKFIVNSDVIETINNFDGKILKGIVIEEAENKDNLWAAKDELKETFGDRLHVVSSGTDNFEVMVGTTSKGNAVAHLADTFNINPEEVMCIGDSENDISMLKFAGVSVAMGNGLQMVKDIADFVTDTNNNDGVAKAIEMFVLK</sequence>
<dbReference type="PROSITE" id="PS01229">
    <property type="entry name" value="COF_2"/>
    <property type="match status" value="1"/>
</dbReference>
<dbReference type="PROSITE" id="PS01228">
    <property type="entry name" value="COF_1"/>
    <property type="match status" value="1"/>
</dbReference>
<dbReference type="RefSeq" id="WP_008680699.1">
    <property type="nucleotide sequence ID" value="NZ_CABKOG010000003.1"/>
</dbReference>
<accession>A0A9X4B228</accession>
<dbReference type="Pfam" id="PF08282">
    <property type="entry name" value="Hydrolase_3"/>
    <property type="match status" value="1"/>
</dbReference>
<dbReference type="Gene3D" id="3.40.50.1000">
    <property type="entry name" value="HAD superfamily/HAD-like"/>
    <property type="match status" value="1"/>
</dbReference>
<protein>
    <submittedName>
        <fullName evidence="1">Cof-type HAD-IIB family hydrolase</fullName>
    </submittedName>
</protein>
<dbReference type="EMBL" id="JAMRYU010000007">
    <property type="protein sequence ID" value="MDC4240186.1"/>
    <property type="molecule type" value="Genomic_DNA"/>
</dbReference>
<name>A0A9X4B228_9CLOT</name>
<proteinExistence type="predicted"/>
<dbReference type="SFLD" id="SFLDG01144">
    <property type="entry name" value="C2.B.4:_PGP_Like"/>
    <property type="match status" value="1"/>
</dbReference>
<dbReference type="CDD" id="cd07516">
    <property type="entry name" value="HAD_Pase"/>
    <property type="match status" value="1"/>
</dbReference>
<evidence type="ECO:0000313" key="1">
    <source>
        <dbReference type="EMBL" id="MDC4240186.1"/>
    </source>
</evidence>
<dbReference type="GO" id="GO:0016791">
    <property type="term" value="F:phosphatase activity"/>
    <property type="evidence" value="ECO:0007669"/>
    <property type="project" value="TreeGrafter"/>
</dbReference>
<gene>
    <name evidence="1" type="ORF">NE398_08410</name>
</gene>
<dbReference type="SFLD" id="SFLDS00003">
    <property type="entry name" value="Haloacid_Dehalogenase"/>
    <property type="match status" value="1"/>
</dbReference>
<dbReference type="NCBIfam" id="TIGR00099">
    <property type="entry name" value="Cof-subfamily"/>
    <property type="match status" value="1"/>
</dbReference>
<dbReference type="InterPro" id="IPR000150">
    <property type="entry name" value="Cof"/>
</dbReference>
<dbReference type="SUPFAM" id="SSF56784">
    <property type="entry name" value="HAD-like"/>
    <property type="match status" value="1"/>
</dbReference>
<dbReference type="InterPro" id="IPR006379">
    <property type="entry name" value="HAD-SF_hydro_IIB"/>
</dbReference>
<dbReference type="AlphaFoldDB" id="A0A9X4B228"/>
<dbReference type="Gene3D" id="3.30.1240.10">
    <property type="match status" value="1"/>
</dbReference>
<comment type="caution">
    <text evidence="1">The sequence shown here is derived from an EMBL/GenBank/DDBJ whole genome shotgun (WGS) entry which is preliminary data.</text>
</comment>
<keyword evidence="2" id="KW-1185">Reference proteome</keyword>
<reference evidence="1" key="1">
    <citation type="submission" date="2022-05" db="EMBL/GenBank/DDBJ databases">
        <title>Draft genome sequence of Clostridium tertium strain CP3 isolated from Peru.</title>
        <authorList>
            <person name="Hurtado R."/>
            <person name="Lima L."/>
            <person name="Sousa T."/>
            <person name="Jaiswal A.K."/>
            <person name="Tiwari S."/>
            <person name="Maturrano L."/>
            <person name="Brenig B."/>
            <person name="Azevedo V."/>
        </authorList>
    </citation>
    <scope>NUCLEOTIDE SEQUENCE</scope>
    <source>
        <strain evidence="1">CP3</strain>
    </source>
</reference>
<dbReference type="InterPro" id="IPR023214">
    <property type="entry name" value="HAD_sf"/>
</dbReference>
<dbReference type="NCBIfam" id="TIGR01484">
    <property type="entry name" value="HAD-SF-IIB"/>
    <property type="match status" value="1"/>
</dbReference>
<organism evidence="1 2">
    <name type="scientific">Clostridium tertium</name>
    <dbReference type="NCBI Taxonomy" id="1559"/>
    <lineage>
        <taxon>Bacteria</taxon>
        <taxon>Bacillati</taxon>
        <taxon>Bacillota</taxon>
        <taxon>Clostridia</taxon>
        <taxon>Eubacteriales</taxon>
        <taxon>Clostridiaceae</taxon>
        <taxon>Clostridium</taxon>
    </lineage>
</organism>
<dbReference type="SFLD" id="SFLDG01140">
    <property type="entry name" value="C2.B:_Phosphomannomutase_and_P"/>
    <property type="match status" value="1"/>
</dbReference>
<dbReference type="GO" id="GO:0005829">
    <property type="term" value="C:cytosol"/>
    <property type="evidence" value="ECO:0007669"/>
    <property type="project" value="TreeGrafter"/>
</dbReference>
<dbReference type="InterPro" id="IPR036412">
    <property type="entry name" value="HAD-like_sf"/>
</dbReference>
<dbReference type="Proteomes" id="UP001141183">
    <property type="component" value="Unassembled WGS sequence"/>
</dbReference>